<accession>A0ABP1GAA9</accession>
<comment type="caution">
    <text evidence="1">The sequence shown here is derived from an EMBL/GenBank/DDBJ whole genome shotgun (WGS) entry which is preliminary data.</text>
</comment>
<name>A0ABP1GAA9_9CHLO</name>
<sequence length="93" mass="10454">MGPKPFRYMRADVMPLFAAVAVGIGAAGTIITRKLFADPSVTTWRSMRGHEVQPEEGEQYRDSALRRFAHGRKIEMFPFNLGNSKSESSREHA</sequence>
<dbReference type="Pfam" id="PF06522">
    <property type="entry name" value="B12D"/>
    <property type="match status" value="1"/>
</dbReference>
<dbReference type="Proteomes" id="UP001497392">
    <property type="component" value="Unassembled WGS sequence"/>
</dbReference>
<keyword evidence="2" id="KW-1185">Reference proteome</keyword>
<dbReference type="EMBL" id="CAXHTA020000017">
    <property type="protein sequence ID" value="CAL5227499.1"/>
    <property type="molecule type" value="Genomic_DNA"/>
</dbReference>
<protein>
    <submittedName>
        <fullName evidence="1">G10483 protein</fullName>
    </submittedName>
</protein>
<dbReference type="InterPro" id="IPR010530">
    <property type="entry name" value="B12D"/>
</dbReference>
<gene>
    <name evidence="1" type="primary">g10483</name>
    <name evidence="1" type="ORF">VP750_LOCUS9405</name>
</gene>
<evidence type="ECO:0000313" key="2">
    <source>
        <dbReference type="Proteomes" id="UP001497392"/>
    </source>
</evidence>
<dbReference type="PANTHER" id="PTHR33417">
    <property type="entry name" value="G-BOX BINDING PROTEIN"/>
    <property type="match status" value="1"/>
</dbReference>
<organism evidence="1 2">
    <name type="scientific">Coccomyxa viridis</name>
    <dbReference type="NCBI Taxonomy" id="1274662"/>
    <lineage>
        <taxon>Eukaryota</taxon>
        <taxon>Viridiplantae</taxon>
        <taxon>Chlorophyta</taxon>
        <taxon>core chlorophytes</taxon>
        <taxon>Trebouxiophyceae</taxon>
        <taxon>Trebouxiophyceae incertae sedis</taxon>
        <taxon>Coccomyxaceae</taxon>
        <taxon>Coccomyxa</taxon>
    </lineage>
</organism>
<proteinExistence type="predicted"/>
<evidence type="ECO:0000313" key="1">
    <source>
        <dbReference type="EMBL" id="CAL5227499.1"/>
    </source>
</evidence>
<reference evidence="1 2" key="1">
    <citation type="submission" date="2024-06" db="EMBL/GenBank/DDBJ databases">
        <authorList>
            <person name="Kraege A."/>
            <person name="Thomma B."/>
        </authorList>
    </citation>
    <scope>NUCLEOTIDE SEQUENCE [LARGE SCALE GENOMIC DNA]</scope>
</reference>